<dbReference type="InterPro" id="IPR025507">
    <property type="entry name" value="DUF4394"/>
</dbReference>
<name>A0A9X2FF55_9BACT</name>
<evidence type="ECO:0000259" key="1">
    <source>
        <dbReference type="Pfam" id="PF14339"/>
    </source>
</evidence>
<dbReference type="EMBL" id="JAMXLR010000078">
    <property type="protein sequence ID" value="MCO6046912.1"/>
    <property type="molecule type" value="Genomic_DNA"/>
</dbReference>
<gene>
    <name evidence="2" type="ORF">NG895_23680</name>
</gene>
<evidence type="ECO:0000313" key="2">
    <source>
        <dbReference type="EMBL" id="MCO6046912.1"/>
    </source>
</evidence>
<dbReference type="AlphaFoldDB" id="A0A9X2FF55"/>
<dbReference type="Proteomes" id="UP001155241">
    <property type="component" value="Unassembled WGS sequence"/>
</dbReference>
<proteinExistence type="predicted"/>
<feature type="domain" description="DUF4394" evidence="1">
    <location>
        <begin position="38"/>
        <end position="269"/>
    </location>
</feature>
<comment type="caution">
    <text evidence="2">The sequence shown here is derived from an EMBL/GenBank/DDBJ whole genome shotgun (WGS) entry which is preliminary data.</text>
</comment>
<accession>A0A9X2FF55</accession>
<keyword evidence="3" id="KW-1185">Reference proteome</keyword>
<reference evidence="2" key="1">
    <citation type="submission" date="2022-06" db="EMBL/GenBank/DDBJ databases">
        <title>Aeoliella straminimaris, a novel planctomycete from sediments.</title>
        <authorList>
            <person name="Vitorino I.R."/>
            <person name="Lage O.M."/>
        </authorList>
    </citation>
    <scope>NUCLEOTIDE SEQUENCE</scope>
    <source>
        <strain evidence="2">ICT_H6.2</strain>
    </source>
</reference>
<dbReference type="RefSeq" id="WP_252855027.1">
    <property type="nucleotide sequence ID" value="NZ_JAMXLR010000078.1"/>
</dbReference>
<dbReference type="Pfam" id="PF14339">
    <property type="entry name" value="DUF4394"/>
    <property type="match status" value="1"/>
</dbReference>
<protein>
    <submittedName>
        <fullName evidence="2">DUF4394 domain-containing protein</fullName>
    </submittedName>
</protein>
<sequence length="296" mass="30218">MNKSILAVACLVAAGIAGQVRAERLVALTNLVSGGQGLRSFDSSSPDVFSEMSITGVADDEELQAIDFRPLTGQLYALSDMDAIYTISATGVATKVGSGFMNPDNGNQLNGGNFGFDFNPQIDKIRIVSDANQNFVAHPDTGDANIAMTTPVAFAAGDANEGVDPNVVHHAYDGNVLGALASSTQLRAIDTQLDMLVTQANNAGTLQTVGSLGIDASDIGGFDVATTGNAFAAFSDGVGAVTSTLYSIDLSTGAATSLGTISTTVWGLAAVPVPEPSSAALAVLAMLGGIWGIRRR</sequence>
<evidence type="ECO:0000313" key="3">
    <source>
        <dbReference type="Proteomes" id="UP001155241"/>
    </source>
</evidence>
<organism evidence="2 3">
    <name type="scientific">Aeoliella straminimaris</name>
    <dbReference type="NCBI Taxonomy" id="2954799"/>
    <lineage>
        <taxon>Bacteria</taxon>
        <taxon>Pseudomonadati</taxon>
        <taxon>Planctomycetota</taxon>
        <taxon>Planctomycetia</taxon>
        <taxon>Pirellulales</taxon>
        <taxon>Lacipirellulaceae</taxon>
        <taxon>Aeoliella</taxon>
    </lineage>
</organism>